<dbReference type="InterPro" id="IPR042561">
    <property type="entry name" value="Exo84_C_1"/>
</dbReference>
<dbReference type="GO" id="GO:0006893">
    <property type="term" value="P:Golgi to plasma membrane transport"/>
    <property type="evidence" value="ECO:0007669"/>
    <property type="project" value="TreeGrafter"/>
</dbReference>
<proteinExistence type="inferred from homology"/>
<keyword evidence="2" id="KW-0813">Transport</keyword>
<name>A0AA88X784_9ASTE</name>
<evidence type="ECO:0000259" key="4">
    <source>
        <dbReference type="Pfam" id="PF16528"/>
    </source>
</evidence>
<evidence type="ECO:0000313" key="5">
    <source>
        <dbReference type="EMBL" id="KAK3041227.1"/>
    </source>
</evidence>
<dbReference type="InterPro" id="IPR032403">
    <property type="entry name" value="Exo84_C"/>
</dbReference>
<dbReference type="AlphaFoldDB" id="A0AA88X784"/>
<dbReference type="InterPro" id="IPR042560">
    <property type="entry name" value="Exo84_C_2"/>
</dbReference>
<accession>A0AA88X784</accession>
<dbReference type="GO" id="GO:0008104">
    <property type="term" value="P:intracellular protein localization"/>
    <property type="evidence" value="ECO:0007669"/>
    <property type="project" value="TreeGrafter"/>
</dbReference>
<evidence type="ECO:0000256" key="1">
    <source>
        <dbReference type="ARBA" id="ARBA00007210"/>
    </source>
</evidence>
<protein>
    <recommendedName>
        <fullName evidence="4">Exocyst component Exo84 C-terminal domain-containing protein</fullName>
    </recommendedName>
</protein>
<gene>
    <name evidence="5" type="ORF">RJ639_028487</name>
</gene>
<dbReference type="Proteomes" id="UP001188597">
    <property type="component" value="Unassembled WGS sequence"/>
</dbReference>
<comment type="similarity">
    <text evidence="1">Belongs to the EXO84 family.</text>
</comment>
<comment type="caution">
    <text evidence="5">The sequence shown here is derived from an EMBL/GenBank/DDBJ whole genome shotgun (WGS) entry which is preliminary data.</text>
</comment>
<reference evidence="5" key="1">
    <citation type="submission" date="2022-12" db="EMBL/GenBank/DDBJ databases">
        <title>Draft genome assemblies for two species of Escallonia (Escalloniales).</title>
        <authorList>
            <person name="Chanderbali A."/>
            <person name="Dervinis C."/>
            <person name="Anghel I."/>
            <person name="Soltis D."/>
            <person name="Soltis P."/>
            <person name="Zapata F."/>
        </authorList>
    </citation>
    <scope>NUCLEOTIDE SEQUENCE</scope>
    <source>
        <strain evidence="5">UCBG64.0493</strain>
        <tissue evidence="5">Leaf</tissue>
    </source>
</reference>
<dbReference type="SUPFAM" id="SSF74788">
    <property type="entry name" value="Cullin repeat-like"/>
    <property type="match status" value="1"/>
</dbReference>
<dbReference type="FunFam" id="1.20.58.1220:FF:000005">
    <property type="entry name" value="Os07g0568000 protein"/>
    <property type="match status" value="1"/>
</dbReference>
<dbReference type="InterPro" id="IPR016159">
    <property type="entry name" value="Cullin_repeat-like_dom_sf"/>
</dbReference>
<dbReference type="InterPro" id="IPR033961">
    <property type="entry name" value="Exo84"/>
</dbReference>
<dbReference type="Pfam" id="PF16528">
    <property type="entry name" value="Exo84_C"/>
    <property type="match status" value="1"/>
</dbReference>
<dbReference type="PANTHER" id="PTHR21426">
    <property type="entry name" value="EXOCYST COMPLEX COMPONENT 8"/>
    <property type="match status" value="1"/>
</dbReference>
<sequence>MESSEEEDDFPSIESVTPQSKIDTIYQSKTEKGIRNLCFELLDLKDAVENLCGNTRAKYLAFLRLSEEVVEMEHELNELRKHISAQGILVQDLMTGVCHELDEWNQGDGEIQEAQQEPKHCDLEDPLSNEAEDQRATCLENIDVLLAEHKVEEAIEAIDGEERACPELRGSVDMSDDGMSSHKSDFQKRKAMLGDQLVHITEQPSVGITELRKAVSGLLKLGKGPLAHQLLLKACGSRLQRSILDFLPLCPCYPVTYPSTLSNLVFSTISSTTKEIDSIFGDNPVYSNRVVQWAEWEIESLVRLVKENAPGSETVFALQAASICVQASLNHCSVLESQGLKLSKLLLVLLQPYVEEVLELNFRRARREVLDFAGTDQCLQLSPRFASPLSTFATSSNSVLVDGGMRFISIIKDIVEQLTPLVILHFGGNILTRISQLFDKYVDTLIKALPGPSEDDSLTEPKETVPFRAETDSQQLALLGAAFTIAEELLPMVVSRIWSVLNESKEAASGLTDNIMPPTSNTIEFKDWRRHLQHSWDKLKDYFCRQYVLNFIYSRDGKTRLDVQIYLNGEGEDLIWDSDPLPSLPFQALFGKLQQLATVAGDVLLGREKIQKVLLARLTETVVMWLSDEHDFWGVLEDESASLQPLGLQQKFINLAITKTHYTADEIRRSSSIRQPDCTADVSKPWCALIDSPKFIKMHLNRSKTSSILALIFEVNPFAGVGKDLVGSGKLLEGGGGDAELGELVRVALEGKPAVGGVDLVGGAVAATGSGKLLEGGGGDAELGELVRVVLEEGKPVVGGADLVCGAVAAKPQHLVLALLPQQHHLILDMHFTVEIARFAGYPSRIVHQIASAIIARAIRTFSARGIDPQSALPEDEWFVDTAKVAISKLLMGASGSDTSEIDDEHITIHDEIISDSEGSPSSLSSIDSFESFASADMAELESPVYTDPEA</sequence>
<keyword evidence="6" id="KW-1185">Reference proteome</keyword>
<evidence type="ECO:0000256" key="3">
    <source>
        <dbReference type="ARBA" id="ARBA00022483"/>
    </source>
</evidence>
<dbReference type="PANTHER" id="PTHR21426:SF2">
    <property type="entry name" value="EXOCYST COMPLEX COMPONENT EXO84C"/>
    <property type="match status" value="1"/>
</dbReference>
<feature type="domain" description="Exocyst component Exo84 C-terminal" evidence="4">
    <location>
        <begin position="138"/>
        <end position="342"/>
    </location>
</feature>
<keyword evidence="3" id="KW-0268">Exocytosis</keyword>
<dbReference type="Gene3D" id="1.20.58.1210">
    <property type="entry name" value="Exo84p, N-terminal helical domain"/>
    <property type="match status" value="1"/>
</dbReference>
<dbReference type="GO" id="GO:0000145">
    <property type="term" value="C:exocyst"/>
    <property type="evidence" value="ECO:0007669"/>
    <property type="project" value="InterPro"/>
</dbReference>
<dbReference type="Gene3D" id="1.20.58.1220">
    <property type="entry name" value="Exo84p, C-terminal helical domain"/>
    <property type="match status" value="1"/>
</dbReference>
<dbReference type="EMBL" id="JAVXUP010000039">
    <property type="protein sequence ID" value="KAK3041227.1"/>
    <property type="molecule type" value="Genomic_DNA"/>
</dbReference>
<evidence type="ECO:0000256" key="2">
    <source>
        <dbReference type="ARBA" id="ARBA00022448"/>
    </source>
</evidence>
<dbReference type="GO" id="GO:0006887">
    <property type="term" value="P:exocytosis"/>
    <property type="evidence" value="ECO:0007669"/>
    <property type="project" value="UniProtKB-KW"/>
</dbReference>
<evidence type="ECO:0000313" key="6">
    <source>
        <dbReference type="Proteomes" id="UP001188597"/>
    </source>
</evidence>
<organism evidence="5 6">
    <name type="scientific">Escallonia herrerae</name>
    <dbReference type="NCBI Taxonomy" id="1293975"/>
    <lineage>
        <taxon>Eukaryota</taxon>
        <taxon>Viridiplantae</taxon>
        <taxon>Streptophyta</taxon>
        <taxon>Embryophyta</taxon>
        <taxon>Tracheophyta</taxon>
        <taxon>Spermatophyta</taxon>
        <taxon>Magnoliopsida</taxon>
        <taxon>eudicotyledons</taxon>
        <taxon>Gunneridae</taxon>
        <taxon>Pentapetalae</taxon>
        <taxon>asterids</taxon>
        <taxon>campanulids</taxon>
        <taxon>Escalloniales</taxon>
        <taxon>Escalloniaceae</taxon>
        <taxon>Escallonia</taxon>
    </lineage>
</organism>